<dbReference type="AlphaFoldDB" id="A0A0D8J052"/>
<dbReference type="EMBL" id="LMUA01000013">
    <property type="protein sequence ID" value="KUE76059.1"/>
    <property type="molecule type" value="Genomic_DNA"/>
</dbReference>
<dbReference type="Proteomes" id="UP000053433">
    <property type="component" value="Unassembled WGS sequence"/>
</dbReference>
<proteinExistence type="predicted"/>
<reference evidence="1" key="1">
    <citation type="submission" date="2015-02" db="EMBL/GenBank/DDBJ databases">
        <title>A novel member of the family Ruminococcaceae isolated from human feces.</title>
        <authorList>
            <person name="Shkoporov A.N."/>
            <person name="Chaplin A.V."/>
            <person name="Motuzova O.V."/>
            <person name="Kafarskaia L.I."/>
            <person name="Khokhlova E.V."/>
            <person name="Efimov B.A."/>
        </authorList>
    </citation>
    <scope>NUCLEOTIDE SEQUENCE [LARGE SCALE GENOMIC DNA]</scope>
    <source>
        <strain evidence="1">585-1</strain>
    </source>
</reference>
<accession>A0A0W7TQG0</accession>
<accession>A0A0D8J052</accession>
<protein>
    <submittedName>
        <fullName evidence="1">Uncharacterized protein</fullName>
    </submittedName>
</protein>
<name>A0A0D8J052_9FIRM</name>
<sequence length="67" mass="7938">MFVFIPRPHLYDTHPGPPLQALRSKLRKTGPHLHKKGLPRRLAAAEQMCYHEENMQGKCFFERKQIR</sequence>
<reference evidence="2 4" key="2">
    <citation type="submission" date="2015-10" db="EMBL/GenBank/DDBJ databases">
        <title>A novel member of the family Ruminococcaceae isolated from human faeces.</title>
        <authorList>
            <person name="Shkoporov A.N."/>
            <person name="Chaplin A.V."/>
            <person name="Motuzova O.V."/>
            <person name="Kafarskaia L.I."/>
            <person name="Efimov B.A."/>
        </authorList>
    </citation>
    <scope>NUCLEOTIDE SEQUENCE [LARGE SCALE GENOMIC DNA]</scope>
    <source>
        <strain evidence="2 4">668</strain>
    </source>
</reference>
<keyword evidence="3" id="KW-1185">Reference proteome</keyword>
<evidence type="ECO:0000313" key="3">
    <source>
        <dbReference type="Proteomes" id="UP000032483"/>
    </source>
</evidence>
<dbReference type="Proteomes" id="UP000032483">
    <property type="component" value="Unassembled WGS sequence"/>
</dbReference>
<comment type="caution">
    <text evidence="1">The sequence shown here is derived from an EMBL/GenBank/DDBJ whole genome shotgun (WGS) entry which is preliminary data.</text>
</comment>
<evidence type="ECO:0000313" key="1">
    <source>
        <dbReference type="EMBL" id="KJF39921.1"/>
    </source>
</evidence>
<evidence type="ECO:0000313" key="4">
    <source>
        <dbReference type="Proteomes" id="UP000053433"/>
    </source>
</evidence>
<evidence type="ECO:0000313" key="2">
    <source>
        <dbReference type="EMBL" id="KUE76059.1"/>
    </source>
</evidence>
<organism evidence="1 3">
    <name type="scientific">Ruthenibacterium lactatiformans</name>
    <dbReference type="NCBI Taxonomy" id="1550024"/>
    <lineage>
        <taxon>Bacteria</taxon>
        <taxon>Bacillati</taxon>
        <taxon>Bacillota</taxon>
        <taxon>Clostridia</taxon>
        <taxon>Eubacteriales</taxon>
        <taxon>Oscillospiraceae</taxon>
        <taxon>Ruthenibacterium</taxon>
    </lineage>
</organism>
<gene>
    <name evidence="2" type="ORF">ASJ35_10815</name>
    <name evidence="1" type="ORF">TQ39_09155</name>
</gene>
<dbReference type="EMBL" id="JXXK01000011">
    <property type="protein sequence ID" value="KJF39921.1"/>
    <property type="molecule type" value="Genomic_DNA"/>
</dbReference>